<sequence length="468" mass="51362">MTQKEEHTDSVLTFSDHPVPNVARRKAIGAVGRTIAALAVATAADLPGNAGASTLGGQRIHLEKSVVLSKQRLDTLAQQFYKVFNEGGVLPSYSEEDHAARYDIELRRITTFTHIPETGERIKVSGLLATPSGLRGPLPVVSWQHGTILSFDQVPSNLMRLADPNYKLQDNVDSLETLFNLHRLAAQGYVVIAADYLGKGPYRDGRSEAYAVRAATVQCCHDVLDAGMSMLKPLGIRASTLLLNGWSQGALNTQWLGLELHSRGIRVDAVAAESPFNNLPDSLRYWCGNLKFASSGTKPYPVVPAWMTPCLVILLGSYRTYYKLPDLFDTAIRSEYRAFAEAYWQDYVLDPQMQGDMPTASAFFVEGFFEQFTAQSNTSFLSRLAGNSTIYKQFEFPVAFYYGTADEALPPQLVQMALATGGRHMRGVQVQGASHRATFLSSLYGGGDAMGYAETVPEWFDGVCKSKA</sequence>
<organism evidence="1 2">
    <name type="scientific">Acidocella aminolytica 101 = DSM 11237</name>
    <dbReference type="NCBI Taxonomy" id="1120923"/>
    <lineage>
        <taxon>Bacteria</taxon>
        <taxon>Pseudomonadati</taxon>
        <taxon>Pseudomonadota</taxon>
        <taxon>Alphaproteobacteria</taxon>
        <taxon>Acetobacterales</taxon>
        <taxon>Acidocellaceae</taxon>
        <taxon>Acidocella</taxon>
    </lineage>
</organism>
<evidence type="ECO:0000313" key="1">
    <source>
        <dbReference type="EMBL" id="GAN79064.1"/>
    </source>
</evidence>
<proteinExistence type="predicted"/>
<keyword evidence="2" id="KW-1185">Reference proteome</keyword>
<dbReference type="Gene3D" id="3.40.50.1820">
    <property type="entry name" value="alpha/beta hydrolase"/>
    <property type="match status" value="1"/>
</dbReference>
<dbReference type="SUPFAM" id="SSF53474">
    <property type="entry name" value="alpha/beta-Hydrolases"/>
    <property type="match status" value="1"/>
</dbReference>
<dbReference type="PROSITE" id="PS51318">
    <property type="entry name" value="TAT"/>
    <property type="match status" value="1"/>
</dbReference>
<dbReference type="EMBL" id="BANC01000016">
    <property type="protein sequence ID" value="GAN79064.1"/>
    <property type="molecule type" value="Genomic_DNA"/>
</dbReference>
<evidence type="ECO:0008006" key="3">
    <source>
        <dbReference type="Google" id="ProtNLM"/>
    </source>
</evidence>
<protein>
    <recommendedName>
        <fullName evidence="3">Lysophospholipase</fullName>
    </recommendedName>
</protein>
<dbReference type="InterPro" id="IPR029058">
    <property type="entry name" value="AB_hydrolase_fold"/>
</dbReference>
<dbReference type="Gene3D" id="1.10.260.160">
    <property type="match status" value="1"/>
</dbReference>
<dbReference type="Proteomes" id="UP000032668">
    <property type="component" value="Unassembled WGS sequence"/>
</dbReference>
<reference evidence="1 2" key="1">
    <citation type="submission" date="2012-11" db="EMBL/GenBank/DDBJ databases">
        <title>Whole genome sequence of Acidocella aminolytica 101 = DSM 11237.</title>
        <authorList>
            <person name="Azuma Y."/>
            <person name="Higashiura N."/>
            <person name="Hirakawa H."/>
            <person name="Matsushita K."/>
        </authorList>
    </citation>
    <scope>NUCLEOTIDE SEQUENCE [LARGE SCALE GENOMIC DNA]</scope>
    <source>
        <strain evidence="2">101 / DSM 11237</strain>
    </source>
</reference>
<dbReference type="RefSeq" id="WP_199444653.1">
    <property type="nucleotide sequence ID" value="NZ_BANC01000016.1"/>
</dbReference>
<name>A0A0D6PDX6_9PROT</name>
<dbReference type="AlphaFoldDB" id="A0A0D6PDX6"/>
<comment type="caution">
    <text evidence="1">The sequence shown here is derived from an EMBL/GenBank/DDBJ whole genome shotgun (WGS) entry which is preliminary data.</text>
</comment>
<accession>A0A0D6PDX6</accession>
<gene>
    <name evidence="1" type="ORF">Aam_016_034</name>
</gene>
<dbReference type="InterPro" id="IPR006311">
    <property type="entry name" value="TAT_signal"/>
</dbReference>
<evidence type="ECO:0000313" key="2">
    <source>
        <dbReference type="Proteomes" id="UP000032668"/>
    </source>
</evidence>
<dbReference type="STRING" id="1120923.SAMN02746095_02273"/>